<dbReference type="EMBL" id="WUAV01000006">
    <property type="protein sequence ID" value="KAF1747658.1"/>
    <property type="molecule type" value="Genomic_DNA"/>
</dbReference>
<accession>A0A6A5FYA9</accession>
<organism evidence="1 2">
    <name type="scientific">Caenorhabditis remanei</name>
    <name type="common">Caenorhabditis vulgaris</name>
    <dbReference type="NCBI Taxonomy" id="31234"/>
    <lineage>
        <taxon>Eukaryota</taxon>
        <taxon>Metazoa</taxon>
        <taxon>Ecdysozoa</taxon>
        <taxon>Nematoda</taxon>
        <taxon>Chromadorea</taxon>
        <taxon>Rhabditida</taxon>
        <taxon>Rhabditina</taxon>
        <taxon>Rhabditomorpha</taxon>
        <taxon>Rhabditoidea</taxon>
        <taxon>Rhabditidae</taxon>
        <taxon>Peloderinae</taxon>
        <taxon>Caenorhabditis</taxon>
    </lineage>
</organism>
<dbReference type="CTD" id="78777780"/>
<proteinExistence type="predicted"/>
<dbReference type="RefSeq" id="XP_053579302.1">
    <property type="nucleotide sequence ID" value="XM_053735736.1"/>
</dbReference>
<dbReference type="KEGG" id="crq:GCK72_024124"/>
<protein>
    <submittedName>
        <fullName evidence="1">Uncharacterized protein</fullName>
    </submittedName>
</protein>
<gene>
    <name evidence="1" type="ORF">GCK72_024124</name>
</gene>
<comment type="caution">
    <text evidence="1">The sequence shown here is derived from an EMBL/GenBank/DDBJ whole genome shotgun (WGS) entry which is preliminary data.</text>
</comment>
<name>A0A6A5FYA9_CAERE</name>
<dbReference type="AlphaFoldDB" id="A0A6A5FYA9"/>
<evidence type="ECO:0000313" key="1">
    <source>
        <dbReference type="EMBL" id="KAF1747658.1"/>
    </source>
</evidence>
<dbReference type="GeneID" id="78777780"/>
<evidence type="ECO:0000313" key="2">
    <source>
        <dbReference type="Proteomes" id="UP000483820"/>
    </source>
</evidence>
<reference evidence="1 2" key="1">
    <citation type="submission" date="2019-12" db="EMBL/GenBank/DDBJ databases">
        <title>Chromosome-level assembly of the Caenorhabditis remanei genome.</title>
        <authorList>
            <person name="Teterina A.A."/>
            <person name="Willis J.H."/>
            <person name="Phillips P.C."/>
        </authorList>
    </citation>
    <scope>NUCLEOTIDE SEQUENCE [LARGE SCALE GENOMIC DNA]</scope>
    <source>
        <strain evidence="1 2">PX506</strain>
        <tissue evidence="1">Whole organism</tissue>
    </source>
</reference>
<sequence length="191" mass="21046">MSLGLLKFLVLEGVGVDGLWSDELSLLLAFLALRSGTKSVSGFWASDTLVEVDRLGVDGLLSFLNDGVSDFTISFHGLLVNVEETGILLGLHALILLVQLVKWSRSVDIFGRKLNLRDETISHLDTEWKFKKLLELIRKLTLLQRLHLWPLLGLWNVGSRIDDISQLKVNVTVIDGLNTSTAGNTGLGGIR</sequence>
<dbReference type="Proteomes" id="UP000483820">
    <property type="component" value="Chromosome X"/>
</dbReference>